<evidence type="ECO:0000256" key="4">
    <source>
        <dbReference type="PROSITE-ProRule" id="PRU00433"/>
    </source>
</evidence>
<gene>
    <name evidence="6" type="ORF">E7811_13980</name>
</gene>
<dbReference type="GO" id="GO:0046872">
    <property type="term" value="F:metal ion binding"/>
    <property type="evidence" value="ECO:0007669"/>
    <property type="project" value="UniProtKB-KW"/>
</dbReference>
<protein>
    <submittedName>
        <fullName evidence="6">C-type cytochrome</fullName>
    </submittedName>
</protein>
<keyword evidence="7" id="KW-1185">Reference proteome</keyword>
<sequence length="134" mass="13906">MRGMAFGGTIVTLALAGCIATMPKEPTPTGAEDFATFCASCHGADGKGKGAVAATMARAPADLTRLPQGKDFPAARVMSKIYGYQGDAAAQAVMPEFGDLLEGETVLYDSGDGIPTPTPLRLVQLAEYIRALPR</sequence>
<dbReference type="InterPro" id="IPR036909">
    <property type="entry name" value="Cyt_c-like_dom_sf"/>
</dbReference>
<dbReference type="OrthoDB" id="5514238at2"/>
<evidence type="ECO:0000313" key="6">
    <source>
        <dbReference type="EMBL" id="THD82184.1"/>
    </source>
</evidence>
<evidence type="ECO:0000256" key="1">
    <source>
        <dbReference type="ARBA" id="ARBA00022617"/>
    </source>
</evidence>
<evidence type="ECO:0000256" key="3">
    <source>
        <dbReference type="ARBA" id="ARBA00023004"/>
    </source>
</evidence>
<evidence type="ECO:0000259" key="5">
    <source>
        <dbReference type="PROSITE" id="PS51007"/>
    </source>
</evidence>
<dbReference type="SUPFAM" id="SSF46626">
    <property type="entry name" value="Cytochrome c"/>
    <property type="match status" value="1"/>
</dbReference>
<feature type="domain" description="Cytochrome c" evidence="5">
    <location>
        <begin position="25"/>
        <end position="133"/>
    </location>
</feature>
<name>A0A4S3MJV3_9RHOB</name>
<dbReference type="GO" id="GO:0009055">
    <property type="term" value="F:electron transfer activity"/>
    <property type="evidence" value="ECO:0007669"/>
    <property type="project" value="InterPro"/>
</dbReference>
<reference evidence="6 7" key="1">
    <citation type="submission" date="2019-04" db="EMBL/GenBank/DDBJ databases">
        <title>Draft genome sequence of Gemmobacter aestuarii sp. nov.</title>
        <authorList>
            <person name="Hameed A."/>
            <person name="Lin S.-Y."/>
            <person name="Shahina M."/>
            <person name="Lai W.-A."/>
            <person name="Young C.-C."/>
        </authorList>
    </citation>
    <scope>NUCLEOTIDE SEQUENCE [LARGE SCALE GENOMIC DNA]</scope>
    <source>
        <strain evidence="6 7">CC-PW-75</strain>
    </source>
</reference>
<keyword evidence="1 4" id="KW-0349">Heme</keyword>
<comment type="caution">
    <text evidence="6">The sequence shown here is derived from an EMBL/GenBank/DDBJ whole genome shotgun (WGS) entry which is preliminary data.</text>
</comment>
<proteinExistence type="predicted"/>
<dbReference type="Gene3D" id="1.10.760.10">
    <property type="entry name" value="Cytochrome c-like domain"/>
    <property type="match status" value="1"/>
</dbReference>
<dbReference type="GO" id="GO:0020037">
    <property type="term" value="F:heme binding"/>
    <property type="evidence" value="ECO:0007669"/>
    <property type="project" value="InterPro"/>
</dbReference>
<evidence type="ECO:0000256" key="2">
    <source>
        <dbReference type="ARBA" id="ARBA00022723"/>
    </source>
</evidence>
<dbReference type="Proteomes" id="UP000309450">
    <property type="component" value="Unassembled WGS sequence"/>
</dbReference>
<dbReference type="EMBL" id="SSND01000004">
    <property type="protein sequence ID" value="THD82184.1"/>
    <property type="molecule type" value="Genomic_DNA"/>
</dbReference>
<dbReference type="PROSITE" id="PS51257">
    <property type="entry name" value="PROKAR_LIPOPROTEIN"/>
    <property type="match status" value="1"/>
</dbReference>
<dbReference type="InterPro" id="IPR009056">
    <property type="entry name" value="Cyt_c-like_dom"/>
</dbReference>
<dbReference type="AlphaFoldDB" id="A0A4S3MJV3"/>
<keyword evidence="3 4" id="KW-0408">Iron</keyword>
<organism evidence="6 7">
    <name type="scientific">Aliigemmobacter aestuarii</name>
    <dbReference type="NCBI Taxonomy" id="1445661"/>
    <lineage>
        <taxon>Bacteria</taxon>
        <taxon>Pseudomonadati</taxon>
        <taxon>Pseudomonadota</taxon>
        <taxon>Alphaproteobacteria</taxon>
        <taxon>Rhodobacterales</taxon>
        <taxon>Paracoccaceae</taxon>
        <taxon>Aliigemmobacter</taxon>
    </lineage>
</organism>
<accession>A0A4S3MJV3</accession>
<evidence type="ECO:0000313" key="7">
    <source>
        <dbReference type="Proteomes" id="UP000309450"/>
    </source>
</evidence>
<dbReference type="Pfam" id="PF00034">
    <property type="entry name" value="Cytochrom_C"/>
    <property type="match status" value="1"/>
</dbReference>
<dbReference type="PROSITE" id="PS51007">
    <property type="entry name" value="CYTC"/>
    <property type="match status" value="1"/>
</dbReference>
<keyword evidence="2 4" id="KW-0479">Metal-binding</keyword>